<dbReference type="GO" id="GO:0022627">
    <property type="term" value="C:cytosolic small ribosomal subunit"/>
    <property type="evidence" value="ECO:0007669"/>
    <property type="project" value="TreeGrafter"/>
</dbReference>
<dbReference type="AlphaFoldDB" id="A0A382GBZ7"/>
<organism evidence="6">
    <name type="scientific">marine metagenome</name>
    <dbReference type="NCBI Taxonomy" id="408172"/>
    <lineage>
        <taxon>unclassified sequences</taxon>
        <taxon>metagenomes</taxon>
        <taxon>ecological metagenomes</taxon>
    </lineage>
</organism>
<dbReference type="EMBL" id="UINC01054539">
    <property type="protein sequence ID" value="SVB72372.1"/>
    <property type="molecule type" value="Genomic_DNA"/>
</dbReference>
<keyword evidence="5" id="KW-0687">Ribonucleoprotein</keyword>
<dbReference type="SUPFAM" id="SSF50249">
    <property type="entry name" value="Nucleic acid-binding proteins"/>
    <property type="match status" value="1"/>
</dbReference>
<keyword evidence="2" id="KW-0699">rRNA-binding</keyword>
<dbReference type="InterPro" id="IPR012340">
    <property type="entry name" value="NA-bd_OB-fold"/>
</dbReference>
<evidence type="ECO:0000256" key="5">
    <source>
        <dbReference type="ARBA" id="ARBA00023274"/>
    </source>
</evidence>
<keyword evidence="3" id="KW-0694">RNA-binding</keyword>
<evidence type="ECO:0000256" key="1">
    <source>
        <dbReference type="ARBA" id="ARBA00010254"/>
    </source>
</evidence>
<dbReference type="NCBIfam" id="NF004123">
    <property type="entry name" value="PRK05610.1"/>
    <property type="match status" value="1"/>
</dbReference>
<keyword evidence="4" id="KW-0689">Ribosomal protein</keyword>
<dbReference type="PANTHER" id="PTHR10744:SF1">
    <property type="entry name" value="SMALL RIBOSOMAL SUBUNIT PROTEIN US17M"/>
    <property type="match status" value="1"/>
</dbReference>
<dbReference type="InterPro" id="IPR019984">
    <property type="entry name" value="Ribosomal_uS17_bact/chlr"/>
</dbReference>
<evidence type="ECO:0000256" key="2">
    <source>
        <dbReference type="ARBA" id="ARBA00022730"/>
    </source>
</evidence>
<dbReference type="GO" id="GO:0006412">
    <property type="term" value="P:translation"/>
    <property type="evidence" value="ECO:0007669"/>
    <property type="project" value="InterPro"/>
</dbReference>
<reference evidence="6" key="1">
    <citation type="submission" date="2018-05" db="EMBL/GenBank/DDBJ databases">
        <authorList>
            <person name="Lanie J.A."/>
            <person name="Ng W.-L."/>
            <person name="Kazmierczak K.M."/>
            <person name="Andrzejewski T.M."/>
            <person name="Davidsen T.M."/>
            <person name="Wayne K.J."/>
            <person name="Tettelin H."/>
            <person name="Glass J.I."/>
            <person name="Rusch D."/>
            <person name="Podicherti R."/>
            <person name="Tsui H.-C.T."/>
            <person name="Winkler M.E."/>
        </authorList>
    </citation>
    <scope>NUCLEOTIDE SEQUENCE</scope>
</reference>
<accession>A0A382GBZ7</accession>
<evidence type="ECO:0000256" key="3">
    <source>
        <dbReference type="ARBA" id="ARBA00022884"/>
    </source>
</evidence>
<sequence length="87" mass="10134">MDLRKKQTMTGEVLSDKMEKTVVVQITRKIPHPVYGKYVKRSKKILAHVKSVQPKIGDIVKINSMRPMSKRKRWYVGEIIRESIKIG</sequence>
<comment type="similarity">
    <text evidence="1">Belongs to the universal ribosomal protein uS17 family.</text>
</comment>
<gene>
    <name evidence="6" type="ORF">METZ01_LOCUS225226</name>
</gene>
<dbReference type="Gene3D" id="2.40.50.140">
    <property type="entry name" value="Nucleic acid-binding proteins"/>
    <property type="match status" value="1"/>
</dbReference>
<dbReference type="NCBIfam" id="TIGR03635">
    <property type="entry name" value="uS17_bact"/>
    <property type="match status" value="1"/>
</dbReference>
<proteinExistence type="inferred from homology"/>
<evidence type="ECO:0000313" key="6">
    <source>
        <dbReference type="EMBL" id="SVB72372.1"/>
    </source>
</evidence>
<dbReference type="GO" id="GO:0019843">
    <property type="term" value="F:rRNA binding"/>
    <property type="evidence" value="ECO:0007669"/>
    <property type="project" value="UniProtKB-KW"/>
</dbReference>
<protein>
    <recommendedName>
        <fullName evidence="7">30S ribosomal protein S17</fullName>
    </recommendedName>
</protein>
<evidence type="ECO:0000256" key="4">
    <source>
        <dbReference type="ARBA" id="ARBA00022980"/>
    </source>
</evidence>
<dbReference type="PRINTS" id="PR00973">
    <property type="entry name" value="RIBOSOMALS17"/>
</dbReference>
<name>A0A382GBZ7_9ZZZZ</name>
<dbReference type="PANTHER" id="PTHR10744">
    <property type="entry name" value="40S RIBOSOMAL PROTEIN S11 FAMILY MEMBER"/>
    <property type="match status" value="1"/>
</dbReference>
<dbReference type="HAMAP" id="MF_01345_B">
    <property type="entry name" value="Ribosomal_uS17_B"/>
    <property type="match status" value="1"/>
</dbReference>
<evidence type="ECO:0008006" key="7">
    <source>
        <dbReference type="Google" id="ProtNLM"/>
    </source>
</evidence>
<dbReference type="GO" id="GO:0003735">
    <property type="term" value="F:structural constituent of ribosome"/>
    <property type="evidence" value="ECO:0007669"/>
    <property type="project" value="InterPro"/>
</dbReference>
<dbReference type="Pfam" id="PF00366">
    <property type="entry name" value="Ribosomal_S17"/>
    <property type="match status" value="1"/>
</dbReference>
<dbReference type="CDD" id="cd00364">
    <property type="entry name" value="Ribosomal_uS17"/>
    <property type="match status" value="1"/>
</dbReference>
<dbReference type="InterPro" id="IPR000266">
    <property type="entry name" value="Ribosomal_uS17"/>
</dbReference>